<keyword evidence="5" id="KW-0158">Chromosome</keyword>
<evidence type="ECO:0000256" key="5">
    <source>
        <dbReference type="ARBA" id="ARBA00022454"/>
    </source>
</evidence>
<keyword evidence="9 11" id="KW-0226">DNA condensation</keyword>
<gene>
    <name evidence="13" type="ORF">RDB_LOCUS95565</name>
</gene>
<evidence type="ECO:0000256" key="8">
    <source>
        <dbReference type="ARBA" id="ARBA00022776"/>
    </source>
</evidence>
<feature type="compositionally biased region" description="Acidic residues" evidence="12">
    <location>
        <begin position="731"/>
        <end position="748"/>
    </location>
</feature>
<dbReference type="PANTHER" id="PTHR13108:SF9">
    <property type="entry name" value="CONDENSIN COMPLEX SUBUNIT 2"/>
    <property type="match status" value="1"/>
</dbReference>
<dbReference type="AlphaFoldDB" id="A0A8H3AV14"/>
<keyword evidence="10 11" id="KW-0131">Cell cycle</keyword>
<dbReference type="Proteomes" id="UP000663841">
    <property type="component" value="Unassembled WGS sequence"/>
</dbReference>
<evidence type="ECO:0000313" key="14">
    <source>
        <dbReference type="Proteomes" id="UP000663841"/>
    </source>
</evidence>
<comment type="caution">
    <text evidence="13">The sequence shown here is derived from an EMBL/GenBank/DDBJ whole genome shotgun (WGS) entry which is preliminary data.</text>
</comment>
<evidence type="ECO:0000256" key="6">
    <source>
        <dbReference type="ARBA" id="ARBA00022490"/>
    </source>
</evidence>
<reference evidence="13" key="1">
    <citation type="submission" date="2021-01" db="EMBL/GenBank/DDBJ databases">
        <authorList>
            <person name="Kaushik A."/>
        </authorList>
    </citation>
    <scope>NUCLEOTIDE SEQUENCE</scope>
    <source>
        <strain evidence="13">AG3-T5</strain>
    </source>
</reference>
<comment type="similarity">
    <text evidence="3 11">Belongs to the CND2 (condensin subunit 2) family.</text>
</comment>
<evidence type="ECO:0000256" key="12">
    <source>
        <dbReference type="SAM" id="MobiDB-lite"/>
    </source>
</evidence>
<evidence type="ECO:0000256" key="2">
    <source>
        <dbReference type="ARBA" id="ARBA00004496"/>
    </source>
</evidence>
<keyword evidence="8 11" id="KW-0498">Mitosis</keyword>
<evidence type="ECO:0000256" key="1">
    <source>
        <dbReference type="ARBA" id="ARBA00004286"/>
    </source>
</evidence>
<evidence type="ECO:0000256" key="9">
    <source>
        <dbReference type="ARBA" id="ARBA00023067"/>
    </source>
</evidence>
<dbReference type="PIRSF" id="PIRSF017126">
    <property type="entry name" value="Condensin_H"/>
    <property type="match status" value="1"/>
</dbReference>
<sequence length="844" mass="92351">MPARKRASSDTEMEDDEYNEGVGEPSSKMKDLGKNKRRVSMLREAEGPSRSKSITMKSMDSSGLAENDDLSEKRRRRQSRVAAALIAEEEADGGSSSGAPRTPKKTAVARANMLNAVDHTPLPAVSLDVMTSNFEEWMKMATDNKINAANSWNFALIDYFHDMSLLRNAQDGSVNFQKASYTLDGCVKVWTSRVDSCRNDTGKLLSNLTNDAGGGDEDEEGAEEGEGDGEEGGRSQAKRKRAHRPENTLAKSIEQLQVKKLDTECVVDPLFKKTSADFDEGGAGGMLMNHLSVDAQLQIVFDASGTRLLDEEEAEIEDGEVPLADLRAKFMPDLEELEDRTIMPSLSDFKFASDDLTFATHVLPSRNTPDEPMAFGEREPGGMADGDAPAPVEDFFTGGEAVNDYEGGGFHGGGGFDDDAGDDGVGDMGDMGDYTANATGTNRTGPVEPFDPRRGRDERTLIMSMSEDATEMLDYFDTTVMKNWAGPQHWKVKRAIRKDGDTTGNTTTRSRKDKTVFMIDFETPPGENIAKKLFVPATKAVLTLPSAKTAKKGSKGVKSVKKNDFLLPNDMHFSSMQLLTLFTKPKFTVQMRRVNVGEPIKGEIGSVLPSRRAWADDLAGEDGEIGGEFWAQAAVDNADPDDTDNGFPAPFATQFFHDDDDEGGFDDGDGGDGGITAADEEDLIAATQGTLKRVRPEHINYTKRAKRVDVRMLKENIWKGLNIVVPKREDDEQDEETIATPDDAEPTDPAEAREFTSVISNLRTQYPKDKLDEISTSFCFICLLHLANERGLKIQVGDTPDWATGKNMVVDDDADAGADEADVQRIGELSRLQVFRDPDARPAA</sequence>
<evidence type="ECO:0000256" key="3">
    <source>
        <dbReference type="ARBA" id="ARBA00009471"/>
    </source>
</evidence>
<dbReference type="GO" id="GO:0007076">
    <property type="term" value="P:mitotic chromosome condensation"/>
    <property type="evidence" value="ECO:0007669"/>
    <property type="project" value="InterPro"/>
</dbReference>
<dbReference type="GO" id="GO:0003682">
    <property type="term" value="F:chromatin binding"/>
    <property type="evidence" value="ECO:0007669"/>
    <property type="project" value="TreeGrafter"/>
</dbReference>
<accession>A0A8H3AV14</accession>
<evidence type="ECO:0000256" key="11">
    <source>
        <dbReference type="PIRNR" id="PIRNR017126"/>
    </source>
</evidence>
<evidence type="ECO:0000256" key="7">
    <source>
        <dbReference type="ARBA" id="ARBA00022618"/>
    </source>
</evidence>
<organism evidence="13 14">
    <name type="scientific">Rhizoctonia solani</name>
    <dbReference type="NCBI Taxonomy" id="456999"/>
    <lineage>
        <taxon>Eukaryota</taxon>
        <taxon>Fungi</taxon>
        <taxon>Dikarya</taxon>
        <taxon>Basidiomycota</taxon>
        <taxon>Agaricomycotina</taxon>
        <taxon>Agaricomycetes</taxon>
        <taxon>Cantharellales</taxon>
        <taxon>Ceratobasidiaceae</taxon>
        <taxon>Rhizoctonia</taxon>
    </lineage>
</organism>
<dbReference type="GO" id="GO:0000796">
    <property type="term" value="C:condensin complex"/>
    <property type="evidence" value="ECO:0007669"/>
    <property type="project" value="InterPro"/>
</dbReference>
<dbReference type="InterPro" id="IPR022816">
    <property type="entry name" value="Condensin_barren_su2"/>
</dbReference>
<dbReference type="GO" id="GO:0005737">
    <property type="term" value="C:cytoplasm"/>
    <property type="evidence" value="ECO:0007669"/>
    <property type="project" value="UniProtKB-SubCell"/>
</dbReference>
<protein>
    <recommendedName>
        <fullName evidence="4 11">Condensin complex subunit 2</fullName>
    </recommendedName>
</protein>
<evidence type="ECO:0000256" key="4">
    <source>
        <dbReference type="ARBA" id="ARBA00016065"/>
    </source>
</evidence>
<feature type="compositionally biased region" description="Polar residues" evidence="12">
    <location>
        <begin position="50"/>
        <end position="61"/>
    </location>
</feature>
<keyword evidence="6" id="KW-0963">Cytoplasm</keyword>
<feature type="region of interest" description="Disordered" evidence="12">
    <location>
        <begin position="205"/>
        <end position="248"/>
    </location>
</feature>
<proteinExistence type="inferred from homology"/>
<dbReference type="EMBL" id="CAJMWW010000093">
    <property type="protein sequence ID" value="CAE6441194.1"/>
    <property type="molecule type" value="Genomic_DNA"/>
</dbReference>
<feature type="region of interest" description="Disordered" evidence="12">
    <location>
        <begin position="1"/>
        <end position="80"/>
    </location>
</feature>
<name>A0A8H3AV14_9AGAM</name>
<evidence type="ECO:0000256" key="10">
    <source>
        <dbReference type="ARBA" id="ARBA00023306"/>
    </source>
</evidence>
<dbReference type="PANTHER" id="PTHR13108">
    <property type="entry name" value="CONDENSIN COMPLEX SUBUNIT 2"/>
    <property type="match status" value="1"/>
</dbReference>
<dbReference type="GO" id="GO:0051301">
    <property type="term" value="P:cell division"/>
    <property type="evidence" value="ECO:0007669"/>
    <property type="project" value="UniProtKB-KW"/>
</dbReference>
<feature type="region of interest" description="Disordered" evidence="12">
    <location>
        <begin position="728"/>
        <end position="750"/>
    </location>
</feature>
<keyword evidence="7 11" id="KW-0132">Cell division</keyword>
<comment type="subcellular location">
    <subcellularLocation>
        <location evidence="1">Chromosome</location>
    </subcellularLocation>
    <subcellularLocation>
        <location evidence="2">Cytoplasm</location>
    </subcellularLocation>
</comment>
<comment type="function">
    <text evidence="11">Regulatory subunit of the condensin complex, a complex required for conversion of interphase chromatin into mitotic-like condense chromosomes.</text>
</comment>
<evidence type="ECO:0000313" key="13">
    <source>
        <dbReference type="EMBL" id="CAE6441194.1"/>
    </source>
</evidence>
<feature type="region of interest" description="Disordered" evidence="12">
    <location>
        <begin position="378"/>
        <end position="399"/>
    </location>
</feature>
<dbReference type="Pfam" id="PF05786">
    <property type="entry name" value="Cnd2"/>
    <property type="match status" value="2"/>
</dbReference>
<feature type="compositionally biased region" description="Acidic residues" evidence="12">
    <location>
        <begin position="214"/>
        <end position="230"/>
    </location>
</feature>